<dbReference type="EMBL" id="CAJNOJ010000074">
    <property type="protein sequence ID" value="CAF1041012.1"/>
    <property type="molecule type" value="Genomic_DNA"/>
</dbReference>
<evidence type="ECO:0000313" key="1">
    <source>
        <dbReference type="EMBL" id="CAF1041012.1"/>
    </source>
</evidence>
<comment type="caution">
    <text evidence="1">The sequence shown here is derived from an EMBL/GenBank/DDBJ whole genome shotgun (WGS) entry which is preliminary data.</text>
</comment>
<protein>
    <recommendedName>
        <fullName evidence="3">VWFA domain-containing protein</fullName>
    </recommendedName>
</protein>
<proteinExistence type="predicted"/>
<dbReference type="SUPFAM" id="SSF53300">
    <property type="entry name" value="vWA-like"/>
    <property type="match status" value="1"/>
</dbReference>
<reference evidence="1" key="1">
    <citation type="submission" date="2021-02" db="EMBL/GenBank/DDBJ databases">
        <authorList>
            <person name="Nowell W R."/>
        </authorList>
    </citation>
    <scope>NUCLEOTIDE SEQUENCE</scope>
</reference>
<dbReference type="Proteomes" id="UP000663852">
    <property type="component" value="Unassembled WGS sequence"/>
</dbReference>
<accession>A0A814JRW7</accession>
<dbReference type="AlphaFoldDB" id="A0A814JRW7"/>
<gene>
    <name evidence="1" type="ORF">EDS130_LOCUS16929</name>
</gene>
<dbReference type="Gene3D" id="3.40.50.410">
    <property type="entry name" value="von Willebrand factor, type A domain"/>
    <property type="match status" value="1"/>
</dbReference>
<evidence type="ECO:0000313" key="2">
    <source>
        <dbReference type="Proteomes" id="UP000663852"/>
    </source>
</evidence>
<organism evidence="1 2">
    <name type="scientific">Adineta ricciae</name>
    <name type="common">Rotifer</name>
    <dbReference type="NCBI Taxonomy" id="249248"/>
    <lineage>
        <taxon>Eukaryota</taxon>
        <taxon>Metazoa</taxon>
        <taxon>Spiralia</taxon>
        <taxon>Gnathifera</taxon>
        <taxon>Rotifera</taxon>
        <taxon>Eurotatoria</taxon>
        <taxon>Bdelloidea</taxon>
        <taxon>Adinetida</taxon>
        <taxon>Adinetidae</taxon>
        <taxon>Adineta</taxon>
    </lineage>
</organism>
<sequence length="179" mass="20348">MVNSIACVTFRLSAESSAMLFNRFQGELNGNRITVDNYNNSQLINEFTQRLGAIIQKMPNSEITTSFCELLNEAFEFILSQNNGHEESCERLAVMITDGSIRFGADRDQLTREFRRYGIILAVVLICTPAYDTWNFFRELSRSTGGGYMLMANAARDLGRVTTMVLTDSYQLQQAFRHI</sequence>
<name>A0A814JRW7_ADIRI</name>
<dbReference type="InterPro" id="IPR036465">
    <property type="entry name" value="vWFA_dom_sf"/>
</dbReference>
<evidence type="ECO:0008006" key="3">
    <source>
        <dbReference type="Google" id="ProtNLM"/>
    </source>
</evidence>
<dbReference type="OrthoDB" id="10069740at2759"/>